<gene>
    <name evidence="2" type="ORF">SAMN05216564_11510</name>
</gene>
<dbReference type="Pfam" id="PF04014">
    <property type="entry name" value="MazE_antitoxin"/>
    <property type="match status" value="1"/>
</dbReference>
<dbReference type="InterPro" id="IPR007159">
    <property type="entry name" value="SpoVT-AbrB_dom"/>
</dbReference>
<dbReference type="GO" id="GO:0003677">
    <property type="term" value="F:DNA binding"/>
    <property type="evidence" value="ECO:0007669"/>
    <property type="project" value="InterPro"/>
</dbReference>
<name>A0A1H3NSP7_9EURY</name>
<evidence type="ECO:0000259" key="1">
    <source>
        <dbReference type="Pfam" id="PF04014"/>
    </source>
</evidence>
<feature type="domain" description="SpoVT-AbrB" evidence="1">
    <location>
        <begin position="17"/>
        <end position="45"/>
    </location>
</feature>
<organism evidence="2 3">
    <name type="scientific">Halopenitus persicus</name>
    <dbReference type="NCBI Taxonomy" id="1048396"/>
    <lineage>
        <taxon>Archaea</taxon>
        <taxon>Methanobacteriati</taxon>
        <taxon>Methanobacteriota</taxon>
        <taxon>Stenosarchaea group</taxon>
        <taxon>Halobacteria</taxon>
        <taxon>Halobacteriales</taxon>
        <taxon>Haloferacaceae</taxon>
        <taxon>Halopenitus</taxon>
    </lineage>
</organism>
<keyword evidence="3" id="KW-1185">Reference proteome</keyword>
<evidence type="ECO:0000313" key="3">
    <source>
        <dbReference type="Proteomes" id="UP000199079"/>
    </source>
</evidence>
<evidence type="ECO:0000313" key="2">
    <source>
        <dbReference type="EMBL" id="SDY91854.1"/>
    </source>
</evidence>
<proteinExistence type="predicted"/>
<reference evidence="3" key="1">
    <citation type="submission" date="2016-10" db="EMBL/GenBank/DDBJ databases">
        <authorList>
            <person name="Varghese N."/>
            <person name="Submissions S."/>
        </authorList>
    </citation>
    <scope>NUCLEOTIDE SEQUENCE [LARGE SCALE GENOMIC DNA]</scope>
    <source>
        <strain evidence="3">DC30,IBRC 10041,KCTC 4046</strain>
    </source>
</reference>
<dbReference type="EMBL" id="FNPC01000015">
    <property type="protein sequence ID" value="SDY91854.1"/>
    <property type="molecule type" value="Genomic_DNA"/>
</dbReference>
<sequence>MPKTTTTTVTRNSEGQYQVTIPKALADAMDLAGETVEWDVVSSEKLEMAVKDD</sequence>
<dbReference type="Proteomes" id="UP000199079">
    <property type="component" value="Unassembled WGS sequence"/>
</dbReference>
<dbReference type="OrthoDB" id="316110at2157"/>
<dbReference type="AlphaFoldDB" id="A0A1H3NSP7"/>
<protein>
    <recommendedName>
        <fullName evidence="1">SpoVT-AbrB domain-containing protein</fullName>
    </recommendedName>
</protein>
<accession>A0A1H3NSP7</accession>
<dbReference type="RefSeq" id="WP_143114499.1">
    <property type="nucleotide sequence ID" value="NZ_FNPC01000015.1"/>
</dbReference>